<organism evidence="2 3">
    <name type="scientific">Caerostris extrusa</name>
    <name type="common">Bark spider</name>
    <name type="synonym">Caerostris bankana</name>
    <dbReference type="NCBI Taxonomy" id="172846"/>
    <lineage>
        <taxon>Eukaryota</taxon>
        <taxon>Metazoa</taxon>
        <taxon>Ecdysozoa</taxon>
        <taxon>Arthropoda</taxon>
        <taxon>Chelicerata</taxon>
        <taxon>Arachnida</taxon>
        <taxon>Araneae</taxon>
        <taxon>Araneomorphae</taxon>
        <taxon>Entelegynae</taxon>
        <taxon>Araneoidea</taxon>
        <taxon>Araneidae</taxon>
        <taxon>Caerostris</taxon>
    </lineage>
</organism>
<feature type="transmembrane region" description="Helical" evidence="1">
    <location>
        <begin position="66"/>
        <end position="88"/>
    </location>
</feature>
<keyword evidence="3" id="KW-1185">Reference proteome</keyword>
<evidence type="ECO:0000313" key="3">
    <source>
        <dbReference type="Proteomes" id="UP001054945"/>
    </source>
</evidence>
<gene>
    <name evidence="2" type="ORF">CEXT_177681</name>
</gene>
<dbReference type="AlphaFoldDB" id="A0AAV4MK83"/>
<accession>A0AAV4MK83</accession>
<dbReference type="EMBL" id="BPLR01019800">
    <property type="protein sequence ID" value="GIX71891.1"/>
    <property type="molecule type" value="Genomic_DNA"/>
</dbReference>
<evidence type="ECO:0000256" key="1">
    <source>
        <dbReference type="SAM" id="Phobius"/>
    </source>
</evidence>
<keyword evidence="1" id="KW-0472">Membrane</keyword>
<comment type="caution">
    <text evidence="2">The sequence shown here is derived from an EMBL/GenBank/DDBJ whole genome shotgun (WGS) entry which is preliminary data.</text>
</comment>
<keyword evidence="1" id="KW-1133">Transmembrane helix</keyword>
<dbReference type="Proteomes" id="UP001054945">
    <property type="component" value="Unassembled WGS sequence"/>
</dbReference>
<proteinExistence type="predicted"/>
<protein>
    <submittedName>
        <fullName evidence="2">Uncharacterized protein</fullName>
    </submittedName>
</protein>
<sequence>MTQHKTSKSIQKCRSLTMKKCVVSPPQSYLGCQDFLPFCHEETAVALAFLPTAKALVSLDARNHPVVLALGALGFPGLSAAFVTLSAAKHSFHALQPISKITQENTSL</sequence>
<name>A0AAV4MK83_CAEEX</name>
<evidence type="ECO:0000313" key="2">
    <source>
        <dbReference type="EMBL" id="GIX71891.1"/>
    </source>
</evidence>
<reference evidence="2 3" key="1">
    <citation type="submission" date="2021-06" db="EMBL/GenBank/DDBJ databases">
        <title>Caerostris extrusa draft genome.</title>
        <authorList>
            <person name="Kono N."/>
            <person name="Arakawa K."/>
        </authorList>
    </citation>
    <scope>NUCLEOTIDE SEQUENCE [LARGE SCALE GENOMIC DNA]</scope>
</reference>
<keyword evidence="1" id="KW-0812">Transmembrane</keyword>